<dbReference type="Gene3D" id="2.40.30.60">
    <property type="entry name" value="RimM"/>
    <property type="match status" value="1"/>
</dbReference>
<dbReference type="GO" id="GO:0006364">
    <property type="term" value="P:rRNA processing"/>
    <property type="evidence" value="ECO:0007669"/>
    <property type="project" value="UniProtKB-UniRule"/>
</dbReference>
<comment type="function">
    <text evidence="5">An accessory protein needed during the final step in the assembly of 30S ribosomal subunit, possibly for assembly of the head region. Essential for efficient processing of 16S rRNA. May be needed both before and after RbfA during the maturation of 16S rRNA. It has affinity for free ribosomal 30S subunits but not for 70S ribosomes.</text>
</comment>
<feature type="domain" description="RimM N-terminal" evidence="6">
    <location>
        <begin position="6"/>
        <end position="84"/>
    </location>
</feature>
<dbReference type="AlphaFoldDB" id="A0A1M4SN26"/>
<dbReference type="NCBIfam" id="TIGR02273">
    <property type="entry name" value="16S_RimM"/>
    <property type="match status" value="1"/>
</dbReference>
<dbReference type="Pfam" id="PF24986">
    <property type="entry name" value="PRC_RimM"/>
    <property type="match status" value="1"/>
</dbReference>
<dbReference type="PANTHER" id="PTHR33692">
    <property type="entry name" value="RIBOSOME MATURATION FACTOR RIMM"/>
    <property type="match status" value="1"/>
</dbReference>
<dbReference type="InterPro" id="IPR036976">
    <property type="entry name" value="RimM_N_sf"/>
</dbReference>
<keyword evidence="1 5" id="KW-0963">Cytoplasm</keyword>
<name>A0A1M4SN26_9FIRM</name>
<evidence type="ECO:0000256" key="2">
    <source>
        <dbReference type="ARBA" id="ARBA00022517"/>
    </source>
</evidence>
<keyword evidence="2 5" id="KW-0690">Ribosome biogenesis</keyword>
<dbReference type="EMBL" id="FQTY01000001">
    <property type="protein sequence ID" value="SHE33674.1"/>
    <property type="molecule type" value="Genomic_DNA"/>
</dbReference>
<dbReference type="GO" id="GO:0005840">
    <property type="term" value="C:ribosome"/>
    <property type="evidence" value="ECO:0007669"/>
    <property type="project" value="InterPro"/>
</dbReference>
<dbReference type="InterPro" id="IPR011961">
    <property type="entry name" value="RimM"/>
</dbReference>
<dbReference type="Pfam" id="PF01782">
    <property type="entry name" value="RimM"/>
    <property type="match status" value="1"/>
</dbReference>
<dbReference type="SUPFAM" id="SSF50447">
    <property type="entry name" value="Translation proteins"/>
    <property type="match status" value="1"/>
</dbReference>
<dbReference type="RefSeq" id="WP_072972500.1">
    <property type="nucleotide sequence ID" value="NZ_FQTY01000001.1"/>
</dbReference>
<evidence type="ECO:0000256" key="5">
    <source>
        <dbReference type="HAMAP-Rule" id="MF_00014"/>
    </source>
</evidence>
<evidence type="ECO:0000259" key="6">
    <source>
        <dbReference type="Pfam" id="PF01782"/>
    </source>
</evidence>
<gene>
    <name evidence="5" type="primary">rimM</name>
    <name evidence="8" type="ORF">SAMN02745784_00407</name>
</gene>
<evidence type="ECO:0000313" key="8">
    <source>
        <dbReference type="EMBL" id="SHE33674.1"/>
    </source>
</evidence>
<keyword evidence="9" id="KW-1185">Reference proteome</keyword>
<sequence>MDYTIIGKIISTHGIKGEVKVYPMTDNLERFDYLKTAYIGDNKIKVELEKVKYHKSLAILKFKEFNDINQIIHFKDTFIYVDEEGKVVLPENHFFIYDLLGSQVFDTKYKLIGIISDVLQGPSNDIYVVKDMGKGKEYLIPAVKQFVIDVNISEKRIVIDPIEGMIE</sequence>
<proteinExistence type="inferred from homology"/>
<reference evidence="9" key="1">
    <citation type="submission" date="2016-11" db="EMBL/GenBank/DDBJ databases">
        <authorList>
            <person name="Varghese N."/>
            <person name="Submissions S."/>
        </authorList>
    </citation>
    <scope>NUCLEOTIDE SEQUENCE [LARGE SCALE GENOMIC DNA]</scope>
    <source>
        <strain evidence="9">DSM 18095</strain>
    </source>
</reference>
<keyword evidence="3 5" id="KW-0698">rRNA processing</keyword>
<protein>
    <recommendedName>
        <fullName evidence="5">Ribosome maturation factor RimM</fullName>
    </recommendedName>
</protein>
<dbReference type="STRING" id="1123404.SAMN02745784_00407"/>
<evidence type="ECO:0000256" key="4">
    <source>
        <dbReference type="ARBA" id="ARBA00023186"/>
    </source>
</evidence>
<comment type="domain">
    <text evidence="5">The PRC barrel domain binds ribosomal protein uS19.</text>
</comment>
<accession>A0A1M4SN26</accession>
<comment type="subunit">
    <text evidence="5">Binds ribosomal protein uS19.</text>
</comment>
<dbReference type="GeneID" id="90995097"/>
<evidence type="ECO:0000313" key="9">
    <source>
        <dbReference type="Proteomes" id="UP000184114"/>
    </source>
</evidence>
<dbReference type="InterPro" id="IPR011033">
    <property type="entry name" value="PRC_barrel-like_sf"/>
</dbReference>
<dbReference type="InterPro" id="IPR009000">
    <property type="entry name" value="Transl_B-barrel_sf"/>
</dbReference>
<dbReference type="InterPro" id="IPR002676">
    <property type="entry name" value="RimM_N"/>
</dbReference>
<dbReference type="Gene3D" id="2.30.30.240">
    <property type="entry name" value="PRC-barrel domain"/>
    <property type="match status" value="1"/>
</dbReference>
<dbReference type="GO" id="GO:0042274">
    <property type="term" value="P:ribosomal small subunit biogenesis"/>
    <property type="evidence" value="ECO:0007669"/>
    <property type="project" value="UniProtKB-UniRule"/>
</dbReference>
<evidence type="ECO:0000256" key="1">
    <source>
        <dbReference type="ARBA" id="ARBA00022490"/>
    </source>
</evidence>
<dbReference type="GO" id="GO:0043022">
    <property type="term" value="F:ribosome binding"/>
    <property type="evidence" value="ECO:0007669"/>
    <property type="project" value="InterPro"/>
</dbReference>
<comment type="subcellular location">
    <subcellularLocation>
        <location evidence="5">Cytoplasm</location>
    </subcellularLocation>
</comment>
<dbReference type="PANTHER" id="PTHR33692:SF1">
    <property type="entry name" value="RIBOSOME MATURATION FACTOR RIMM"/>
    <property type="match status" value="1"/>
</dbReference>
<feature type="domain" description="Ribosome maturation factor RimM PRC barrel" evidence="7">
    <location>
        <begin position="98"/>
        <end position="165"/>
    </location>
</feature>
<evidence type="ECO:0000259" key="7">
    <source>
        <dbReference type="Pfam" id="PF24986"/>
    </source>
</evidence>
<comment type="similarity">
    <text evidence="5">Belongs to the RimM family.</text>
</comment>
<dbReference type="HAMAP" id="MF_00014">
    <property type="entry name" value="Ribosome_mat_RimM"/>
    <property type="match status" value="1"/>
</dbReference>
<dbReference type="Proteomes" id="UP000184114">
    <property type="component" value="Unassembled WGS sequence"/>
</dbReference>
<organism evidence="8 9">
    <name type="scientific">Tissierella praeacuta DSM 18095</name>
    <dbReference type="NCBI Taxonomy" id="1123404"/>
    <lineage>
        <taxon>Bacteria</taxon>
        <taxon>Bacillati</taxon>
        <taxon>Bacillota</taxon>
        <taxon>Tissierellia</taxon>
        <taxon>Tissierellales</taxon>
        <taxon>Tissierellaceae</taxon>
        <taxon>Tissierella</taxon>
    </lineage>
</organism>
<dbReference type="InterPro" id="IPR056792">
    <property type="entry name" value="PRC_RimM"/>
</dbReference>
<dbReference type="SUPFAM" id="SSF50346">
    <property type="entry name" value="PRC-barrel domain"/>
    <property type="match status" value="1"/>
</dbReference>
<dbReference type="GO" id="GO:0005737">
    <property type="term" value="C:cytoplasm"/>
    <property type="evidence" value="ECO:0007669"/>
    <property type="project" value="UniProtKB-SubCell"/>
</dbReference>
<evidence type="ECO:0000256" key="3">
    <source>
        <dbReference type="ARBA" id="ARBA00022552"/>
    </source>
</evidence>
<keyword evidence="4 5" id="KW-0143">Chaperone</keyword>